<dbReference type="Pfam" id="PF02421">
    <property type="entry name" value="FeoB_N"/>
    <property type="match status" value="1"/>
</dbReference>
<organism evidence="17 18">
    <name type="scientific">Desulfurella multipotens</name>
    <dbReference type="NCBI Taxonomy" id="79269"/>
    <lineage>
        <taxon>Bacteria</taxon>
        <taxon>Pseudomonadati</taxon>
        <taxon>Campylobacterota</taxon>
        <taxon>Desulfurellia</taxon>
        <taxon>Desulfurellales</taxon>
        <taxon>Desulfurellaceae</taxon>
        <taxon>Desulfurella</taxon>
    </lineage>
</organism>
<dbReference type="PANTHER" id="PTHR43185:SF1">
    <property type="entry name" value="FE(2+) TRANSPORTER FEOB"/>
    <property type="match status" value="1"/>
</dbReference>
<keyword evidence="5 15" id="KW-0812">Transmembrane</keyword>
<keyword evidence="11 15" id="KW-0472">Membrane</keyword>
<dbReference type="AlphaFoldDB" id="A0A1G6L015"/>
<dbReference type="OrthoDB" id="9809127at2"/>
<dbReference type="InterPro" id="IPR030389">
    <property type="entry name" value="G_FEOB_dom"/>
</dbReference>
<keyword evidence="7 15" id="KW-1133">Transmembrane helix</keyword>
<dbReference type="GO" id="GO:0046872">
    <property type="term" value="F:metal ion binding"/>
    <property type="evidence" value="ECO:0007669"/>
    <property type="project" value="UniProtKB-KW"/>
</dbReference>
<keyword evidence="18" id="KW-1185">Reference proteome</keyword>
<dbReference type="GO" id="GO:0015093">
    <property type="term" value="F:ferrous iron transmembrane transporter activity"/>
    <property type="evidence" value="ECO:0007669"/>
    <property type="project" value="UniProtKB-UniRule"/>
</dbReference>
<feature type="transmembrane region" description="Helical" evidence="15">
    <location>
        <begin position="332"/>
        <end position="353"/>
    </location>
</feature>
<feature type="transmembrane region" description="Helical" evidence="15">
    <location>
        <begin position="407"/>
        <end position="433"/>
    </location>
</feature>
<dbReference type="PROSITE" id="PS51711">
    <property type="entry name" value="G_FEOB"/>
    <property type="match status" value="1"/>
</dbReference>
<keyword evidence="6 13" id="KW-0547">Nucleotide-binding</keyword>
<dbReference type="PANTHER" id="PTHR43185">
    <property type="entry name" value="FERROUS IRON TRANSPORT PROTEIN B"/>
    <property type="match status" value="1"/>
</dbReference>
<evidence type="ECO:0000256" key="12">
    <source>
        <dbReference type="NCBIfam" id="TIGR00437"/>
    </source>
</evidence>
<dbReference type="CDD" id="cd01879">
    <property type="entry name" value="FeoB"/>
    <property type="match status" value="1"/>
</dbReference>
<protein>
    <recommendedName>
        <fullName evidence="12 15">Ferrous iron transport protein B</fullName>
    </recommendedName>
</protein>
<feature type="domain" description="FeoB-type G" evidence="16">
    <location>
        <begin position="1"/>
        <end position="162"/>
    </location>
</feature>
<evidence type="ECO:0000256" key="14">
    <source>
        <dbReference type="PIRSR" id="PIRSR603373-2"/>
    </source>
</evidence>
<evidence type="ECO:0000256" key="6">
    <source>
        <dbReference type="ARBA" id="ARBA00022741"/>
    </source>
</evidence>
<dbReference type="Proteomes" id="UP000199411">
    <property type="component" value="Unassembled WGS sequence"/>
</dbReference>
<keyword evidence="14" id="KW-0479">Metal-binding</keyword>
<feature type="transmembrane region" description="Helical" evidence="15">
    <location>
        <begin position="493"/>
        <end position="511"/>
    </location>
</feature>
<evidence type="ECO:0000256" key="4">
    <source>
        <dbReference type="ARBA" id="ARBA00022496"/>
    </source>
</evidence>
<dbReference type="InterPro" id="IPR050860">
    <property type="entry name" value="FeoB_GTPase"/>
</dbReference>
<evidence type="ECO:0000256" key="1">
    <source>
        <dbReference type="ARBA" id="ARBA00004651"/>
    </source>
</evidence>
<dbReference type="RefSeq" id="WP_092128223.1">
    <property type="nucleotide sequence ID" value="NZ_FMYU01000004.1"/>
</dbReference>
<comment type="function">
    <text evidence="15">Probable transporter of a GTP-driven Fe(2+) uptake system.</text>
</comment>
<keyword evidence="10 13" id="KW-0342">GTP-binding</keyword>
<evidence type="ECO:0000256" key="5">
    <source>
        <dbReference type="ARBA" id="ARBA00022692"/>
    </source>
</evidence>
<keyword evidence="4 15" id="KW-0410">Iron transport</keyword>
<evidence type="ECO:0000313" key="17">
    <source>
        <dbReference type="EMBL" id="SDC36421.1"/>
    </source>
</evidence>
<keyword evidence="8 15" id="KW-0408">Iron</keyword>
<comment type="similarity">
    <text evidence="15">Belongs to the TRAFAC class TrmE-Era-EngA-EngB-Septin-like GTPase superfamily. FeoB GTPase (TC 9.A.8) family.</text>
</comment>
<evidence type="ECO:0000259" key="16">
    <source>
        <dbReference type="PROSITE" id="PS51711"/>
    </source>
</evidence>
<feature type="binding site" evidence="13">
    <location>
        <begin position="113"/>
        <end position="116"/>
    </location>
    <ligand>
        <name>GTP</name>
        <dbReference type="ChEBI" id="CHEBI:37565"/>
        <label>1</label>
    </ligand>
</feature>
<evidence type="ECO:0000256" key="15">
    <source>
        <dbReference type="RuleBase" id="RU362098"/>
    </source>
</evidence>
<dbReference type="InterPro" id="IPR027417">
    <property type="entry name" value="P-loop_NTPase"/>
</dbReference>
<feature type="transmembrane region" description="Helical" evidence="15">
    <location>
        <begin position="523"/>
        <end position="543"/>
    </location>
</feature>
<evidence type="ECO:0000256" key="11">
    <source>
        <dbReference type="ARBA" id="ARBA00023136"/>
    </source>
</evidence>
<keyword evidence="14" id="KW-0460">Magnesium</keyword>
<comment type="subcellular location">
    <subcellularLocation>
        <location evidence="15">Cell inner membrane</location>
        <topology evidence="15">Multi-pass membrane protein</topology>
    </subcellularLocation>
    <subcellularLocation>
        <location evidence="1">Cell membrane</location>
        <topology evidence="1">Multi-pass membrane protein</topology>
    </subcellularLocation>
</comment>
<evidence type="ECO:0000256" key="10">
    <source>
        <dbReference type="ARBA" id="ARBA00023134"/>
    </source>
</evidence>
<keyword evidence="9" id="KW-0406">Ion transport</keyword>
<dbReference type="SUPFAM" id="SSF52540">
    <property type="entry name" value="P-loop containing nucleoside triphosphate hydrolases"/>
    <property type="match status" value="1"/>
</dbReference>
<proteinExistence type="inferred from homology"/>
<dbReference type="InterPro" id="IPR003373">
    <property type="entry name" value="Fe2_transport_prot-B"/>
</dbReference>
<dbReference type="GO" id="GO:0005886">
    <property type="term" value="C:plasma membrane"/>
    <property type="evidence" value="ECO:0007669"/>
    <property type="project" value="UniProtKB-SubCell"/>
</dbReference>
<dbReference type="Gene3D" id="3.40.50.300">
    <property type="entry name" value="P-loop containing nucleotide triphosphate hydrolases"/>
    <property type="match status" value="1"/>
</dbReference>
<feature type="transmembrane region" description="Helical" evidence="15">
    <location>
        <begin position="273"/>
        <end position="291"/>
    </location>
</feature>
<keyword evidence="2 15" id="KW-0813">Transport</keyword>
<evidence type="ECO:0000313" key="18">
    <source>
        <dbReference type="Proteomes" id="UP000199411"/>
    </source>
</evidence>
<sequence>MKIALIGQPNCGKSTIFNQLAGYKSISANFPGATVSYTIGKFYFQNKSIELVDLPGTYSLSWYDDAEKESVKALASMDFDCIINVLDASTITRGLELTLELISLDKPMVVALNMMDEAKKKGIEIDISKLEDSIGVKVIPVIAKQAKGIKDLISAALTAQKPIKRCIYSKRLESFIESLEQCLKSQATTLILPPKLIAIKAIEGFSACEEIVSWYPKCQDLLETTRVLLNNGAEITKERHALCLDIFEYSAKVKDSKGLPISEKIDEILLHPIWGYVSLFLIFIAIFFIVFEGGSPFESLIDKFFSFTDEYLQSNIHNAFLLSLTKGAIDGIGAAIGIALPYLVPFFVILSILEDSGYLSRIAFLMDSLMHKIGVHGTSVIPFIMGYGCSVPAVMATRIIRDKREKFISAFLATLVPCAARTTVIMGLVAFFIGPVYAILLYLLNLVVIGIAGTILKKILPGISPEILFDIPPYRTPTLKTTIIKTWYRIKDFVYVAIPLLVGGSIVLSLIDYFNFAKYINYVFAPFMELLGLPVAIGIVLIFGIFKKELTLLMLAQALGLSSISAVSKMLSVEQIFVFTIFVMFYIPCLATISTLYREIRLKGTILITVSSVLIATVLAFIAHLIFLVI</sequence>
<dbReference type="EMBL" id="FMYU01000004">
    <property type="protein sequence ID" value="SDC36421.1"/>
    <property type="molecule type" value="Genomic_DNA"/>
</dbReference>
<dbReference type="InterPro" id="IPR005225">
    <property type="entry name" value="Small_GTP-bd"/>
</dbReference>
<accession>A0A1G6L015</accession>
<dbReference type="NCBIfam" id="TIGR00437">
    <property type="entry name" value="feoB"/>
    <property type="match status" value="1"/>
</dbReference>
<feature type="binding site" evidence="14">
    <location>
        <position position="18"/>
    </location>
    <ligand>
        <name>Mg(2+)</name>
        <dbReference type="ChEBI" id="CHEBI:18420"/>
        <label>2</label>
    </ligand>
</feature>
<feature type="binding site" evidence="13">
    <location>
        <begin position="53"/>
        <end position="56"/>
    </location>
    <ligand>
        <name>GTP</name>
        <dbReference type="ChEBI" id="CHEBI:37565"/>
        <label>1</label>
    </ligand>
</feature>
<dbReference type="Pfam" id="PF07664">
    <property type="entry name" value="FeoB_C"/>
    <property type="match status" value="1"/>
</dbReference>
<name>A0A1G6L015_9BACT</name>
<feature type="transmembrane region" description="Helical" evidence="15">
    <location>
        <begin position="373"/>
        <end position="395"/>
    </location>
</feature>
<dbReference type="GO" id="GO:0005525">
    <property type="term" value="F:GTP binding"/>
    <property type="evidence" value="ECO:0007669"/>
    <property type="project" value="UniProtKB-KW"/>
</dbReference>
<dbReference type="NCBIfam" id="TIGR00231">
    <property type="entry name" value="small_GTP"/>
    <property type="match status" value="1"/>
</dbReference>
<evidence type="ECO:0000256" key="2">
    <source>
        <dbReference type="ARBA" id="ARBA00022448"/>
    </source>
</evidence>
<evidence type="ECO:0000256" key="8">
    <source>
        <dbReference type="ARBA" id="ARBA00023004"/>
    </source>
</evidence>
<reference evidence="18" key="1">
    <citation type="submission" date="2016-10" db="EMBL/GenBank/DDBJ databases">
        <authorList>
            <person name="Varghese N."/>
            <person name="Submissions S."/>
        </authorList>
    </citation>
    <scope>NUCLEOTIDE SEQUENCE [LARGE SCALE GENOMIC DNA]</scope>
    <source>
        <strain evidence="18">DSM 8415</strain>
    </source>
</reference>
<feature type="binding site" evidence="14">
    <location>
        <position position="22"/>
    </location>
    <ligand>
        <name>Mg(2+)</name>
        <dbReference type="ChEBI" id="CHEBI:18420"/>
        <label>1</label>
    </ligand>
</feature>
<dbReference type="InterPro" id="IPR006073">
    <property type="entry name" value="GTP-bd"/>
</dbReference>
<evidence type="ECO:0000256" key="13">
    <source>
        <dbReference type="PIRSR" id="PIRSR603373-1"/>
    </source>
</evidence>
<feature type="transmembrane region" description="Helical" evidence="15">
    <location>
        <begin position="576"/>
        <end position="597"/>
    </location>
</feature>
<evidence type="ECO:0000256" key="3">
    <source>
        <dbReference type="ARBA" id="ARBA00022475"/>
    </source>
</evidence>
<evidence type="ECO:0000256" key="9">
    <source>
        <dbReference type="ARBA" id="ARBA00023065"/>
    </source>
</evidence>
<dbReference type="PRINTS" id="PR00326">
    <property type="entry name" value="GTP1OBG"/>
</dbReference>
<feature type="transmembrane region" description="Helical" evidence="15">
    <location>
        <begin position="604"/>
        <end position="627"/>
    </location>
</feature>
<keyword evidence="3" id="KW-1003">Cell membrane</keyword>
<feature type="binding site" evidence="13">
    <location>
        <begin position="7"/>
        <end position="14"/>
    </location>
    <ligand>
        <name>GTP</name>
        <dbReference type="ChEBI" id="CHEBI:37565"/>
        <label>1</label>
    </ligand>
</feature>
<feature type="transmembrane region" description="Helical" evidence="15">
    <location>
        <begin position="439"/>
        <end position="456"/>
    </location>
</feature>
<evidence type="ECO:0000256" key="7">
    <source>
        <dbReference type="ARBA" id="ARBA00022989"/>
    </source>
</evidence>
<dbReference type="InterPro" id="IPR011640">
    <property type="entry name" value="Fe2_transport_prot_B_C"/>
</dbReference>
<dbReference type="Pfam" id="PF07670">
    <property type="entry name" value="Gate"/>
    <property type="match status" value="2"/>
</dbReference>
<dbReference type="InterPro" id="IPR011642">
    <property type="entry name" value="Gate_dom"/>
</dbReference>
<gene>
    <name evidence="17" type="ORF">SAMN05660835_00737</name>
</gene>